<feature type="domain" description="Phlebovirus glycoprotein G2 fusion" evidence="3">
    <location>
        <begin position="412"/>
        <end position="662"/>
    </location>
</feature>
<keyword evidence="2" id="KW-0472">Membrane</keyword>
<protein>
    <recommendedName>
        <fullName evidence="6">Phlebovirus glycoprotein G2 fusion domain-containing protein</fullName>
    </recommendedName>
</protein>
<dbReference type="Gene3D" id="2.60.40.3770">
    <property type="match status" value="1"/>
</dbReference>
<name>A0A3P8BHW8_HELPZ</name>
<dbReference type="OrthoDB" id="5868619at2759"/>
<evidence type="ECO:0000256" key="2">
    <source>
        <dbReference type="SAM" id="Phobius"/>
    </source>
</evidence>
<gene>
    <name evidence="5" type="ORF">HPBE_LOCUS16544</name>
</gene>
<evidence type="ECO:0000256" key="1">
    <source>
        <dbReference type="SAM" id="MobiDB-lite"/>
    </source>
</evidence>
<dbReference type="Gene3D" id="2.60.98.50">
    <property type="match status" value="1"/>
</dbReference>
<dbReference type="AlphaFoldDB" id="A0A3P8BHW8"/>
<proteinExistence type="predicted"/>
<evidence type="ECO:0008006" key="6">
    <source>
        <dbReference type="Google" id="ProtNLM"/>
    </source>
</evidence>
<accession>A0A3P8BHW8</accession>
<feature type="region of interest" description="Disordered" evidence="1">
    <location>
        <begin position="157"/>
        <end position="178"/>
    </location>
</feature>
<dbReference type="Pfam" id="PF07245">
    <property type="entry name" value="Phlebovirus_G2"/>
    <property type="match status" value="1"/>
</dbReference>
<feature type="transmembrane region" description="Helical" evidence="2">
    <location>
        <begin position="387"/>
        <end position="410"/>
    </location>
</feature>
<keyword evidence="2" id="KW-0812">Transmembrane</keyword>
<dbReference type="Pfam" id="PF18701">
    <property type="entry name" value="DUF5641"/>
    <property type="match status" value="1"/>
</dbReference>
<dbReference type="InterPro" id="IPR009878">
    <property type="entry name" value="Phlebovirus_G2_fusion"/>
</dbReference>
<reference evidence="5" key="1">
    <citation type="submission" date="2018-11" db="EMBL/GenBank/DDBJ databases">
        <authorList>
            <consortium name="Pathogen Informatics"/>
        </authorList>
    </citation>
    <scope>NUCLEOTIDE SEQUENCE [LARGE SCALE GENOMIC DNA]</scope>
</reference>
<keyword evidence="2" id="KW-1133">Transmembrane helix</keyword>
<evidence type="ECO:0000259" key="4">
    <source>
        <dbReference type="Pfam" id="PF18701"/>
    </source>
</evidence>
<organism evidence="5">
    <name type="scientific">Heligmosomoides polygyrus</name>
    <name type="common">Parasitic roundworm</name>
    <dbReference type="NCBI Taxonomy" id="6339"/>
    <lineage>
        <taxon>Eukaryota</taxon>
        <taxon>Metazoa</taxon>
        <taxon>Ecdysozoa</taxon>
        <taxon>Nematoda</taxon>
        <taxon>Chromadorea</taxon>
        <taxon>Rhabditida</taxon>
        <taxon>Rhabditina</taxon>
        <taxon>Rhabditomorpha</taxon>
        <taxon>Strongyloidea</taxon>
        <taxon>Heligmosomidae</taxon>
        <taxon>Heligmosomoides</taxon>
    </lineage>
</organism>
<evidence type="ECO:0000259" key="3">
    <source>
        <dbReference type="Pfam" id="PF07245"/>
    </source>
</evidence>
<dbReference type="InterPro" id="IPR040676">
    <property type="entry name" value="DUF5641"/>
</dbReference>
<evidence type="ECO:0000313" key="5">
    <source>
        <dbReference type="EMBL" id="VDP06295.1"/>
    </source>
</evidence>
<feature type="domain" description="DUF5641" evidence="4">
    <location>
        <begin position="88"/>
        <end position="158"/>
    </location>
</feature>
<feature type="transmembrane region" description="Helical" evidence="2">
    <location>
        <begin position="356"/>
        <end position="375"/>
    </location>
</feature>
<sequence>MTMDDLTMLLIEIEGTLNTRPLTYQEEHWSDQPVLRPIDFIQRDMIITYPMEGLQISDDDPNYHPSEEMLQLRTRRQTEEALRSSYYFTERFWNIWSEQYLTALREQHTGYLCNNHGTPKVPTTGTVVLIMNPNLPRNTWKMGRITKVNANKEGVIREEQQQEPIDASQDLPPGASTRYDLRRRPRVDYGQLHHGTLLSVVCLLALTNSVFAQTAEHERNISTPTSRGNLRCTPEGVRIFATKIAKYELCSEGFCVVREKPPTEETLRFPPEITFQEHQVQWKTFDGEEVTTTETRCPAVPFCSQVDCWFCTANIFNPECRPRAAIIALAVIIYAITALLYTLCYIPVVIGRPCRVLLTVCFHFLRVVWAIVKYLRRTLTRRQNRRLHRSASCLGFVPLVFVISGLPAVLSCQDVDIFEHKTTVCSTSKSNRQFCTVDITEVIKINSFSKEACFRLQNQGNVLKEIRVRWNELRLLCDKHATMFTRNTVLRVLDSKRCPHAGSCDDDKCAGVNTTAKIPELHQANQFPGVTFCVESCEGPGCGCFYMSSGCLFYRIYAQPLSDDVLEIFRCPRWKEEVLVELTVREGSKLTKNVTTALVPTIPQEMHGMRLKVKYSQCLLHQHSKRHSSAMGKTLRYGPNNSFQLCSAHLIGTRNCCSATCILTCDVHEEDLLGAENVSVRAIVPSLATAELLMTVNEEIDSTVKQITDSVCKVSNAEINGCYHCPQGAVAQITCISQDDDILATIACEDYTFSVPCTSKE</sequence>
<feature type="transmembrane region" description="Helical" evidence="2">
    <location>
        <begin position="324"/>
        <end position="350"/>
    </location>
</feature>
<dbReference type="EMBL" id="UZAH01029479">
    <property type="protein sequence ID" value="VDP06295.1"/>
    <property type="molecule type" value="Genomic_DNA"/>
</dbReference>